<proteinExistence type="inferred from homology"/>
<dbReference type="Pfam" id="PF13434">
    <property type="entry name" value="Lys_Orn_oxgnase"/>
    <property type="match status" value="1"/>
</dbReference>
<sequence length="512" mass="56146">MQSADEIYDLLGVGFGPANVAIAGAVVEAWQTNAPCAIKRALFLEQRPTFQWHPGMLLPGARMQISFLKDLATLGSPRSPITFLSYLHSQDRLINFINRGDMIPTRREFADYLSWAAGYVEEQGVNVSYNSEVVGIDQGPDGIVSVTYKHATSGELSTRRTRNLVISPGGTGKVPHPFSAVSHPLMIHSASYLMSIDSIFSAITAKGRPHLRLAVIGGGQSAAEVALNLRDRLSNVPTTDGPHEIDIIIRKGALRPSDDTGFANEVFDPASTDAWYTIASPAARLARVREYKSTNYSVVNPLTLATLYEIAYAQKVDSDIARRTKATISQSTPLIHIRPYSDVISVEAPTQEADDFVFNIQNPLSREINMEKYDAVFTATGYQRTAWIDLLKHSTVGKAFNLSPECQAETCRLAPEHESDDVIPVSYDTPLSISSSVSNTPPTSPSLSMTLERPHKLRITRGYRLLPSEENTSLKSRVYLQGMEEATHGLSDTLLSVLGIRAKEVLADLNKD</sequence>
<keyword evidence="7" id="KW-0521">NADP</keyword>
<reference evidence="11 12" key="1">
    <citation type="journal article" date="2015" name="Fungal Genet. Biol.">
        <title>Evolution of novel wood decay mechanisms in Agaricales revealed by the genome sequences of Fistulina hepatica and Cylindrobasidium torrendii.</title>
        <authorList>
            <person name="Floudas D."/>
            <person name="Held B.W."/>
            <person name="Riley R."/>
            <person name="Nagy L.G."/>
            <person name="Koehler G."/>
            <person name="Ransdell A.S."/>
            <person name="Younus H."/>
            <person name="Chow J."/>
            <person name="Chiniquy J."/>
            <person name="Lipzen A."/>
            <person name="Tritt A."/>
            <person name="Sun H."/>
            <person name="Haridas S."/>
            <person name="LaButti K."/>
            <person name="Ohm R.A."/>
            <person name="Kues U."/>
            <person name="Blanchette R.A."/>
            <person name="Grigoriev I.V."/>
            <person name="Minto R.E."/>
            <person name="Hibbett D.S."/>
        </authorList>
    </citation>
    <scope>NUCLEOTIDE SEQUENCE [LARGE SCALE GENOMIC DNA]</scope>
    <source>
        <strain evidence="11 12">FP15055 ss-10</strain>
    </source>
</reference>
<comment type="similarity">
    <text evidence="3">Belongs to the lysine N(6)-hydroxylase/L-ornithine N(5)-oxygenase family.</text>
</comment>
<dbReference type="OrthoDB" id="3519933at2759"/>
<evidence type="ECO:0000313" key="11">
    <source>
        <dbReference type="EMBL" id="KIY72185.1"/>
    </source>
</evidence>
<dbReference type="InterPro" id="IPR025700">
    <property type="entry name" value="Lys/Orn_oxygenase"/>
</dbReference>
<evidence type="ECO:0000256" key="8">
    <source>
        <dbReference type="ARBA" id="ARBA00023002"/>
    </source>
</evidence>
<name>A0A0D7BPR4_9AGAR</name>
<dbReference type="STRING" id="1314674.A0A0D7BPR4"/>
<dbReference type="PANTHER" id="PTHR42802">
    <property type="entry name" value="MONOOXYGENASE"/>
    <property type="match status" value="1"/>
</dbReference>
<keyword evidence="8" id="KW-0560">Oxidoreductase</keyword>
<evidence type="ECO:0000256" key="4">
    <source>
        <dbReference type="ARBA" id="ARBA00012881"/>
    </source>
</evidence>
<dbReference type="Gene3D" id="3.50.50.60">
    <property type="entry name" value="FAD/NAD(P)-binding domain"/>
    <property type="match status" value="1"/>
</dbReference>
<dbReference type="AlphaFoldDB" id="A0A0D7BPR4"/>
<keyword evidence="5" id="KW-0285">Flavoprotein</keyword>
<gene>
    <name evidence="11" type="ORF">CYLTODRAFT_418161</name>
</gene>
<evidence type="ECO:0000256" key="6">
    <source>
        <dbReference type="ARBA" id="ARBA00022827"/>
    </source>
</evidence>
<dbReference type="PANTHER" id="PTHR42802:SF1">
    <property type="entry name" value="L-ORNITHINE N(5)-MONOOXYGENASE"/>
    <property type="match status" value="1"/>
</dbReference>
<organism evidence="11 12">
    <name type="scientific">Cylindrobasidium torrendii FP15055 ss-10</name>
    <dbReference type="NCBI Taxonomy" id="1314674"/>
    <lineage>
        <taxon>Eukaryota</taxon>
        <taxon>Fungi</taxon>
        <taxon>Dikarya</taxon>
        <taxon>Basidiomycota</taxon>
        <taxon>Agaricomycotina</taxon>
        <taxon>Agaricomycetes</taxon>
        <taxon>Agaricomycetidae</taxon>
        <taxon>Agaricales</taxon>
        <taxon>Marasmiineae</taxon>
        <taxon>Physalacriaceae</taxon>
        <taxon>Cylindrobasidium</taxon>
    </lineage>
</organism>
<comment type="catalytic activity">
    <reaction evidence="9">
        <text>L-ornithine + NADPH + O2 = N(5)-hydroxy-L-ornithine + NADP(+) + H2O</text>
        <dbReference type="Rhea" id="RHEA:41508"/>
        <dbReference type="ChEBI" id="CHEBI:15377"/>
        <dbReference type="ChEBI" id="CHEBI:15379"/>
        <dbReference type="ChEBI" id="CHEBI:46911"/>
        <dbReference type="ChEBI" id="CHEBI:57783"/>
        <dbReference type="ChEBI" id="CHEBI:58349"/>
        <dbReference type="ChEBI" id="CHEBI:78275"/>
        <dbReference type="EC" id="1.14.13.196"/>
    </reaction>
</comment>
<dbReference type="GO" id="GO:0006879">
    <property type="term" value="P:intracellular iron ion homeostasis"/>
    <property type="evidence" value="ECO:0007669"/>
    <property type="project" value="TreeGrafter"/>
</dbReference>
<evidence type="ECO:0000256" key="3">
    <source>
        <dbReference type="ARBA" id="ARBA00007588"/>
    </source>
</evidence>
<protein>
    <recommendedName>
        <fullName evidence="4">L-ornithine N(5)-monooxygenase [NAD(P)H]</fullName>
        <ecNumber evidence="4">1.14.13.196</ecNumber>
    </recommendedName>
</protein>
<dbReference type="EC" id="1.14.13.196" evidence="4"/>
<evidence type="ECO:0000256" key="1">
    <source>
        <dbReference type="ARBA" id="ARBA00001974"/>
    </source>
</evidence>
<comment type="cofactor">
    <cofactor evidence="1">
        <name>FAD</name>
        <dbReference type="ChEBI" id="CHEBI:57692"/>
    </cofactor>
</comment>
<dbReference type="GO" id="GO:0004497">
    <property type="term" value="F:monooxygenase activity"/>
    <property type="evidence" value="ECO:0007669"/>
    <property type="project" value="UniProtKB-KW"/>
</dbReference>
<dbReference type="SUPFAM" id="SSF51905">
    <property type="entry name" value="FAD/NAD(P)-binding domain"/>
    <property type="match status" value="2"/>
</dbReference>
<evidence type="ECO:0000256" key="10">
    <source>
        <dbReference type="ARBA" id="ARBA00049248"/>
    </source>
</evidence>
<evidence type="ECO:0000313" key="12">
    <source>
        <dbReference type="Proteomes" id="UP000054007"/>
    </source>
</evidence>
<comment type="pathway">
    <text evidence="2">Siderophore biosynthesis.</text>
</comment>
<dbReference type="Proteomes" id="UP000054007">
    <property type="component" value="Unassembled WGS sequence"/>
</dbReference>
<comment type="catalytic activity">
    <reaction evidence="10">
        <text>L-ornithine + NADH + O2 = N(5)-hydroxy-L-ornithine + NAD(+) + H2O</text>
        <dbReference type="Rhea" id="RHEA:41512"/>
        <dbReference type="ChEBI" id="CHEBI:15377"/>
        <dbReference type="ChEBI" id="CHEBI:15379"/>
        <dbReference type="ChEBI" id="CHEBI:46911"/>
        <dbReference type="ChEBI" id="CHEBI:57540"/>
        <dbReference type="ChEBI" id="CHEBI:57945"/>
        <dbReference type="ChEBI" id="CHEBI:78275"/>
        <dbReference type="EC" id="1.14.13.196"/>
    </reaction>
</comment>
<evidence type="ECO:0000256" key="9">
    <source>
        <dbReference type="ARBA" id="ARBA00047598"/>
    </source>
</evidence>
<keyword evidence="11" id="KW-0503">Monooxygenase</keyword>
<dbReference type="InterPro" id="IPR036188">
    <property type="entry name" value="FAD/NAD-bd_sf"/>
</dbReference>
<evidence type="ECO:0000256" key="2">
    <source>
        <dbReference type="ARBA" id="ARBA00004924"/>
    </source>
</evidence>
<evidence type="ECO:0000256" key="5">
    <source>
        <dbReference type="ARBA" id="ARBA00022630"/>
    </source>
</evidence>
<keyword evidence="12" id="KW-1185">Reference proteome</keyword>
<keyword evidence="6" id="KW-0274">FAD</keyword>
<dbReference type="EMBL" id="KN880446">
    <property type="protein sequence ID" value="KIY72185.1"/>
    <property type="molecule type" value="Genomic_DNA"/>
</dbReference>
<accession>A0A0D7BPR4</accession>
<evidence type="ECO:0000256" key="7">
    <source>
        <dbReference type="ARBA" id="ARBA00022857"/>
    </source>
</evidence>